<evidence type="ECO:0000313" key="8">
    <source>
        <dbReference type="Proteomes" id="UP000521922"/>
    </source>
</evidence>
<gene>
    <name evidence="6" type="primary">nadK</name>
    <name evidence="7" type="ORF">BJ968_003633</name>
</gene>
<dbReference type="Gene3D" id="3.40.50.10330">
    <property type="entry name" value="Probable inorganic polyphosphate/atp-NAD kinase, domain 1"/>
    <property type="match status" value="1"/>
</dbReference>
<proteinExistence type="inferred from homology"/>
<evidence type="ECO:0000313" key="7">
    <source>
        <dbReference type="EMBL" id="NYD24093.1"/>
    </source>
</evidence>
<dbReference type="GO" id="GO:0005524">
    <property type="term" value="F:ATP binding"/>
    <property type="evidence" value="ECO:0007669"/>
    <property type="project" value="UniProtKB-KW"/>
</dbReference>
<dbReference type="EC" id="2.7.1.23" evidence="6"/>
<feature type="binding site" evidence="6">
    <location>
        <begin position="72"/>
        <end position="73"/>
    </location>
    <ligand>
        <name>NAD(+)</name>
        <dbReference type="ChEBI" id="CHEBI:57540"/>
    </ligand>
</feature>
<dbReference type="InterPro" id="IPR016064">
    <property type="entry name" value="NAD/diacylglycerol_kinase_sf"/>
</dbReference>
<evidence type="ECO:0000256" key="4">
    <source>
        <dbReference type="ARBA" id="ARBA00023027"/>
    </source>
</evidence>
<dbReference type="AlphaFoldDB" id="A0A7Y9DNW9"/>
<dbReference type="HAMAP" id="MF_00361">
    <property type="entry name" value="NAD_kinase"/>
    <property type="match status" value="1"/>
</dbReference>
<dbReference type="GO" id="GO:0019674">
    <property type="term" value="P:NAD+ metabolic process"/>
    <property type="evidence" value="ECO:0007669"/>
    <property type="project" value="InterPro"/>
</dbReference>
<dbReference type="GO" id="GO:0051287">
    <property type="term" value="F:NAD binding"/>
    <property type="evidence" value="ECO:0007669"/>
    <property type="project" value="UniProtKB-ARBA"/>
</dbReference>
<keyword evidence="6" id="KW-0547">Nucleotide-binding</keyword>
<comment type="caution">
    <text evidence="6">Lacks conserved residue(s) required for the propagation of feature annotation.</text>
</comment>
<feature type="active site" description="Proton acceptor" evidence="6">
    <location>
        <position position="72"/>
    </location>
</feature>
<keyword evidence="3 6" id="KW-0521">NADP</keyword>
<feature type="binding site" evidence="6">
    <location>
        <position position="173"/>
    </location>
    <ligand>
        <name>NAD(+)</name>
        <dbReference type="ChEBI" id="CHEBI:57540"/>
    </ligand>
</feature>
<evidence type="ECO:0000256" key="1">
    <source>
        <dbReference type="ARBA" id="ARBA00022679"/>
    </source>
</evidence>
<dbReference type="InterPro" id="IPR017438">
    <property type="entry name" value="ATP-NAD_kinase_N"/>
</dbReference>
<sequence length="312" mass="32997">MQPGSVGRLGLVVHPVRDTVEQARVVQRWAHEHGKEVVGLRTDATRLPDDVRLVGVEEFAATVDAVVSLGGDGTMLGALRLLVGRKVPVLGVNLGHLGFLVELEPSELPGALERISAGDFTVEPHLSLRTELRTGTERRGAVAFNDIALARTPGRGTVTAALSVADQRIGYLRCDGIVLATPTGSTAYSYAAGGPVVSPGADALLVTPVAPMSGIARTIVLGVDEPVRIELLEGSGPPVVEVDGIASGELAPGSVVEVHAERDAGHVIRLDAADHGRRSRVKLSLLDLPLLPEEMLELVPRELRRSETTQRR</sequence>
<dbReference type="Proteomes" id="UP000521922">
    <property type="component" value="Unassembled WGS sequence"/>
</dbReference>
<name>A0A7Y9DNW9_9ACTN</name>
<feature type="binding site" evidence="6">
    <location>
        <begin position="145"/>
        <end position="146"/>
    </location>
    <ligand>
        <name>NAD(+)</name>
        <dbReference type="ChEBI" id="CHEBI:57540"/>
    </ligand>
</feature>
<comment type="subcellular location">
    <subcellularLocation>
        <location evidence="6">Cytoplasm</location>
    </subcellularLocation>
</comment>
<comment type="function">
    <text evidence="6">Involved in the regulation of the intracellular balance of NAD and NADP, and is a key enzyme in the biosynthesis of NADP. Catalyzes specifically the phosphorylation on 2'-hydroxyl of the adenosine moiety of NAD to yield NADP.</text>
</comment>
<evidence type="ECO:0000256" key="6">
    <source>
        <dbReference type="HAMAP-Rule" id="MF_00361"/>
    </source>
</evidence>
<dbReference type="InterPro" id="IPR017437">
    <property type="entry name" value="ATP-NAD_kinase_PpnK-typ_C"/>
</dbReference>
<dbReference type="GO" id="GO:0046872">
    <property type="term" value="F:metal ion binding"/>
    <property type="evidence" value="ECO:0007669"/>
    <property type="project" value="UniProtKB-UniRule"/>
</dbReference>
<keyword evidence="4 6" id="KW-0520">NAD</keyword>
<dbReference type="GO" id="GO:0005737">
    <property type="term" value="C:cytoplasm"/>
    <property type="evidence" value="ECO:0007669"/>
    <property type="project" value="UniProtKB-SubCell"/>
</dbReference>
<comment type="cofactor">
    <cofactor evidence="6">
        <name>a divalent metal cation</name>
        <dbReference type="ChEBI" id="CHEBI:60240"/>
    </cofactor>
</comment>
<protein>
    <recommendedName>
        <fullName evidence="6">NAD kinase</fullName>
        <ecNumber evidence="6">2.7.1.23</ecNumber>
    </recommendedName>
    <alternativeName>
        <fullName evidence="6">ATP-dependent NAD kinase</fullName>
    </alternativeName>
</protein>
<keyword evidence="6" id="KW-0963">Cytoplasm</keyword>
<comment type="catalytic activity">
    <reaction evidence="5 6">
        <text>NAD(+) + ATP = ADP + NADP(+) + H(+)</text>
        <dbReference type="Rhea" id="RHEA:18629"/>
        <dbReference type="ChEBI" id="CHEBI:15378"/>
        <dbReference type="ChEBI" id="CHEBI:30616"/>
        <dbReference type="ChEBI" id="CHEBI:57540"/>
        <dbReference type="ChEBI" id="CHEBI:58349"/>
        <dbReference type="ChEBI" id="CHEBI:456216"/>
        <dbReference type="EC" id="2.7.1.23"/>
    </reaction>
</comment>
<organism evidence="7 8">
    <name type="scientific">Kineococcus aurantiacus</name>
    <dbReference type="NCBI Taxonomy" id="37633"/>
    <lineage>
        <taxon>Bacteria</taxon>
        <taxon>Bacillati</taxon>
        <taxon>Actinomycetota</taxon>
        <taxon>Actinomycetes</taxon>
        <taxon>Kineosporiales</taxon>
        <taxon>Kineosporiaceae</taxon>
        <taxon>Kineococcus</taxon>
    </lineage>
</organism>
<dbReference type="PANTHER" id="PTHR20275">
    <property type="entry name" value="NAD KINASE"/>
    <property type="match status" value="1"/>
</dbReference>
<dbReference type="SUPFAM" id="SSF111331">
    <property type="entry name" value="NAD kinase/diacylglycerol kinase-like"/>
    <property type="match status" value="1"/>
</dbReference>
<keyword evidence="1 6" id="KW-0808">Transferase</keyword>
<dbReference type="GO" id="GO:0006741">
    <property type="term" value="P:NADP+ biosynthetic process"/>
    <property type="evidence" value="ECO:0007669"/>
    <property type="project" value="UniProtKB-UniRule"/>
</dbReference>
<reference evidence="7 8" key="1">
    <citation type="submission" date="2020-07" db="EMBL/GenBank/DDBJ databases">
        <title>Sequencing the genomes of 1000 actinobacteria strains.</title>
        <authorList>
            <person name="Klenk H.-P."/>
        </authorList>
    </citation>
    <scope>NUCLEOTIDE SEQUENCE [LARGE SCALE GENOMIC DNA]</scope>
    <source>
        <strain evidence="7 8">DSM 7487</strain>
    </source>
</reference>
<feature type="binding site" evidence="6">
    <location>
        <position position="210"/>
    </location>
    <ligand>
        <name>NAD(+)</name>
        <dbReference type="ChEBI" id="CHEBI:57540"/>
    </ligand>
</feature>
<keyword evidence="2 6" id="KW-0418">Kinase</keyword>
<evidence type="ECO:0000256" key="5">
    <source>
        <dbReference type="ARBA" id="ARBA00047925"/>
    </source>
</evidence>
<keyword evidence="6" id="KW-0067">ATP-binding</keyword>
<comment type="caution">
    <text evidence="7">The sequence shown here is derived from an EMBL/GenBank/DDBJ whole genome shotgun (WGS) entry which is preliminary data.</text>
</comment>
<dbReference type="Pfam" id="PF20143">
    <property type="entry name" value="NAD_kinase_C"/>
    <property type="match status" value="1"/>
</dbReference>
<dbReference type="PANTHER" id="PTHR20275:SF0">
    <property type="entry name" value="NAD KINASE"/>
    <property type="match status" value="1"/>
</dbReference>
<feature type="binding site" evidence="6">
    <location>
        <position position="175"/>
    </location>
    <ligand>
        <name>NAD(+)</name>
        <dbReference type="ChEBI" id="CHEBI:57540"/>
    </ligand>
</feature>
<dbReference type="RefSeq" id="WP_179754259.1">
    <property type="nucleotide sequence ID" value="NZ_BAAAGN010000030.1"/>
</dbReference>
<keyword evidence="8" id="KW-1185">Reference proteome</keyword>
<dbReference type="Gene3D" id="2.60.200.30">
    <property type="entry name" value="Probable inorganic polyphosphate/atp-NAD kinase, domain 2"/>
    <property type="match status" value="1"/>
</dbReference>
<evidence type="ECO:0000256" key="2">
    <source>
        <dbReference type="ARBA" id="ARBA00022777"/>
    </source>
</evidence>
<accession>A0A7Y9DNW9</accession>
<comment type="similarity">
    <text evidence="6">Belongs to the NAD kinase family.</text>
</comment>
<dbReference type="Pfam" id="PF01513">
    <property type="entry name" value="NAD_kinase"/>
    <property type="match status" value="1"/>
</dbReference>
<dbReference type="GO" id="GO:0003951">
    <property type="term" value="F:NAD+ kinase activity"/>
    <property type="evidence" value="ECO:0007669"/>
    <property type="project" value="UniProtKB-UniRule"/>
</dbReference>
<evidence type="ECO:0000256" key="3">
    <source>
        <dbReference type="ARBA" id="ARBA00022857"/>
    </source>
</evidence>
<dbReference type="InterPro" id="IPR002504">
    <property type="entry name" value="NADK"/>
</dbReference>
<dbReference type="EMBL" id="JACCBB010000001">
    <property type="protein sequence ID" value="NYD24093.1"/>
    <property type="molecule type" value="Genomic_DNA"/>
</dbReference>